<dbReference type="OrthoDB" id="88903at2"/>
<evidence type="ECO:0000313" key="2">
    <source>
        <dbReference type="EMBL" id="KGO91018.1"/>
    </source>
</evidence>
<gene>
    <name evidence="2" type="ORF">Q766_20225</name>
</gene>
<protein>
    <recommendedName>
        <fullName evidence="1">Dynamin N-terminal domain-containing protein</fullName>
    </recommendedName>
</protein>
<organism evidence="2 3">
    <name type="scientific">Flavobacterium subsaxonicum WB 4.1-42 = DSM 21790</name>
    <dbReference type="NCBI Taxonomy" id="1121898"/>
    <lineage>
        <taxon>Bacteria</taxon>
        <taxon>Pseudomonadati</taxon>
        <taxon>Bacteroidota</taxon>
        <taxon>Flavobacteriia</taxon>
        <taxon>Flavobacteriales</taxon>
        <taxon>Flavobacteriaceae</taxon>
        <taxon>Flavobacterium</taxon>
    </lineage>
</organism>
<dbReference type="Gene3D" id="3.40.50.300">
    <property type="entry name" value="P-loop containing nucleotide triphosphate hydrolases"/>
    <property type="match status" value="1"/>
</dbReference>
<dbReference type="Pfam" id="PF00350">
    <property type="entry name" value="Dynamin_N"/>
    <property type="match status" value="1"/>
</dbReference>
<accession>A0A0A2MHS1</accession>
<dbReference type="InterPro" id="IPR051943">
    <property type="entry name" value="TRAFAC_Dynamin-like_GTPase"/>
</dbReference>
<dbReference type="eggNOG" id="COG0699">
    <property type="taxonomic scope" value="Bacteria"/>
</dbReference>
<dbReference type="PANTHER" id="PTHR43681:SF1">
    <property type="entry name" value="SARCALUMENIN"/>
    <property type="match status" value="1"/>
</dbReference>
<dbReference type="EMBL" id="JRLY01000029">
    <property type="protein sequence ID" value="KGO91018.1"/>
    <property type="molecule type" value="Genomic_DNA"/>
</dbReference>
<dbReference type="InterPro" id="IPR027417">
    <property type="entry name" value="P-loop_NTPase"/>
</dbReference>
<dbReference type="SUPFAM" id="SSF52540">
    <property type="entry name" value="P-loop containing nucleoside triphosphate hydrolases"/>
    <property type="match status" value="1"/>
</dbReference>
<proteinExistence type="predicted"/>
<dbReference type="RefSeq" id="WP_026990675.1">
    <property type="nucleotide sequence ID" value="NZ_AUGP01000017.1"/>
</dbReference>
<comment type="caution">
    <text evidence="2">The sequence shown here is derived from an EMBL/GenBank/DDBJ whole genome shotgun (WGS) entry which is preliminary data.</text>
</comment>
<evidence type="ECO:0000259" key="1">
    <source>
        <dbReference type="Pfam" id="PF00350"/>
    </source>
</evidence>
<keyword evidence="3" id="KW-1185">Reference proteome</keyword>
<dbReference type="InterPro" id="IPR045063">
    <property type="entry name" value="Dynamin_N"/>
</dbReference>
<feature type="domain" description="Dynamin N-terminal" evidence="1">
    <location>
        <begin position="68"/>
        <end position="228"/>
    </location>
</feature>
<dbReference type="AlphaFoldDB" id="A0A0A2MHS1"/>
<name>A0A0A2MHS1_9FLAO</name>
<evidence type="ECO:0000313" key="3">
    <source>
        <dbReference type="Proteomes" id="UP000030111"/>
    </source>
</evidence>
<sequence>MENLTNYFLQLEYFKRLRFEYMNILERIGYRDGSAYDAQTEYDQFSAVQAKLQQNFIKISTNDLPLVIGIVGSFNTGKSSLINSLIGSEFLIMADKSATRKITILTYKDGNTFRIFQHDKDGTILEINYEAYIQTGAHQHKGALAGESDDNVSHFEVQYPCPFIKDFQIVDTPGFSSMSTRDDEITRDYLDQADLLLWTFDAGKGAVNDIELGLLRNIKNKRVIAVINRIDDLAPSQRAQVISKISGDFSFYLVFPYSALNVLTYQQDLTYNAGVKKKALKKMSDFLDAGKDLSMNCGDGFISLKEQDQVIYREPLRDIDEEDEALVYYDSLMEVLKEIRTEVTQIKSDQFADELALWAAQENGFWTEMLYYAREKMDEQTEELEHLDATYEAVKELVSERAEVYYEDLVEEILNPVFNELYTIDYKSGGFLESEQYWLRKKPNTESRRQAVIDIINNAFDSFYNQLVDDYIECLEERGVDVKDNEWLVFSKHLKERFAHSSYYGVIGNFLLTIDYHLGISPAETRNIYHEKLELIMSYTYMHDFTIAFLNYIAGDVIIKLKNQHVTFYEELAQFEAKINELLDE</sequence>
<dbReference type="PANTHER" id="PTHR43681">
    <property type="entry name" value="TRANSMEMBRANE GTPASE FZO"/>
    <property type="match status" value="1"/>
</dbReference>
<reference evidence="2 3" key="1">
    <citation type="submission" date="2013-09" db="EMBL/GenBank/DDBJ databases">
        <authorList>
            <person name="Zeng Z."/>
            <person name="Chen C."/>
        </authorList>
    </citation>
    <scope>NUCLEOTIDE SEQUENCE [LARGE SCALE GENOMIC DNA]</scope>
    <source>
        <strain evidence="2 3">WB 4.1-42</strain>
    </source>
</reference>
<dbReference type="STRING" id="1121898.GCA_000422725_01830"/>
<dbReference type="Proteomes" id="UP000030111">
    <property type="component" value="Unassembled WGS sequence"/>
</dbReference>